<dbReference type="Pfam" id="PF13561">
    <property type="entry name" value="adh_short_C2"/>
    <property type="match status" value="1"/>
</dbReference>
<dbReference type="SUPFAM" id="SSF51735">
    <property type="entry name" value="NAD(P)-binding Rossmann-fold domains"/>
    <property type="match status" value="1"/>
</dbReference>
<dbReference type="PANTHER" id="PTHR43976">
    <property type="entry name" value="SHORT CHAIN DEHYDROGENASE"/>
    <property type="match status" value="1"/>
</dbReference>
<organism evidence="3 4">
    <name type="scientific">Aspergillus ruber (strain CBS 135680)</name>
    <dbReference type="NCBI Taxonomy" id="1388766"/>
    <lineage>
        <taxon>Eukaryota</taxon>
        <taxon>Fungi</taxon>
        <taxon>Dikarya</taxon>
        <taxon>Ascomycota</taxon>
        <taxon>Pezizomycotina</taxon>
        <taxon>Eurotiomycetes</taxon>
        <taxon>Eurotiomycetidae</taxon>
        <taxon>Eurotiales</taxon>
        <taxon>Aspergillaceae</taxon>
        <taxon>Aspergillus</taxon>
        <taxon>Aspergillus subgen. Aspergillus</taxon>
    </lineage>
</organism>
<dbReference type="PRINTS" id="PR00080">
    <property type="entry name" value="SDRFAMILY"/>
</dbReference>
<proteinExistence type="inferred from homology"/>
<accession>A0A017S2E8</accession>
<dbReference type="EMBL" id="KK088447">
    <property type="protein sequence ID" value="EYE91213.1"/>
    <property type="molecule type" value="Genomic_DNA"/>
</dbReference>
<sequence length="280" mass="30640">MDPRYASIYLMCALLRTGVSSGLGKSLALEVLRAGYKVTGTTCDVASVETAYPDSLTKGGIWMEFDPARKDSYDQFAKCSEEQNVDVLVNNAGYAFIGGVEDTRLFVIKWKSIFMDLFALSEPVSQSCVQKAPVTSILISTRPARGTYSASKFAIEAIHESLSCEIKILGIRVLIVGPGARIITPAQFENGFSEGYKGTLVKIIVAGTRQILSVPDFVKRDPNKIAREIVEATIMDYDYLHLPLGKDCAVALESKIGDLQQDLEATRLIATEKWVPSVIQ</sequence>
<dbReference type="OrthoDB" id="1274115at2759"/>
<dbReference type="InterPro" id="IPR002347">
    <property type="entry name" value="SDR_fam"/>
</dbReference>
<dbReference type="AlphaFoldDB" id="A0A017S2E8"/>
<protein>
    <submittedName>
        <fullName evidence="3">NAD(P)-binding protein</fullName>
    </submittedName>
</protein>
<dbReference type="HOGENOM" id="CLU_010194_2_9_1"/>
<dbReference type="GeneID" id="63702595"/>
<dbReference type="InterPro" id="IPR051911">
    <property type="entry name" value="SDR_oxidoreductase"/>
</dbReference>
<dbReference type="STRING" id="1388766.A0A017S2E8"/>
<evidence type="ECO:0000313" key="3">
    <source>
        <dbReference type="EMBL" id="EYE91213.1"/>
    </source>
</evidence>
<keyword evidence="4" id="KW-1185">Reference proteome</keyword>
<dbReference type="Gene3D" id="3.40.50.720">
    <property type="entry name" value="NAD(P)-binding Rossmann-like Domain"/>
    <property type="match status" value="1"/>
</dbReference>
<dbReference type="GO" id="GO:0016491">
    <property type="term" value="F:oxidoreductase activity"/>
    <property type="evidence" value="ECO:0007669"/>
    <property type="project" value="UniProtKB-KW"/>
</dbReference>
<evidence type="ECO:0000313" key="4">
    <source>
        <dbReference type="Proteomes" id="UP000019804"/>
    </source>
</evidence>
<dbReference type="RefSeq" id="XP_040634903.1">
    <property type="nucleotide sequence ID" value="XM_040787471.1"/>
</dbReference>
<name>A0A017S2E8_ASPRC</name>
<keyword evidence="2" id="KW-0560">Oxidoreductase</keyword>
<dbReference type="PANTHER" id="PTHR43976:SF16">
    <property type="entry name" value="SHORT-CHAIN DEHYDROGENASE_REDUCTASE FAMILY PROTEIN"/>
    <property type="match status" value="1"/>
</dbReference>
<dbReference type="InterPro" id="IPR036291">
    <property type="entry name" value="NAD(P)-bd_dom_sf"/>
</dbReference>
<evidence type="ECO:0000256" key="1">
    <source>
        <dbReference type="ARBA" id="ARBA00006484"/>
    </source>
</evidence>
<comment type="similarity">
    <text evidence="1">Belongs to the short-chain dehydrogenases/reductases (SDR) family.</text>
</comment>
<reference evidence="4" key="1">
    <citation type="journal article" date="2014" name="Nat. Commun.">
        <title>Genomic adaptations of the halophilic Dead Sea filamentous fungus Eurotium rubrum.</title>
        <authorList>
            <person name="Kis-Papo T."/>
            <person name="Weig A.R."/>
            <person name="Riley R."/>
            <person name="Persoh D."/>
            <person name="Salamov A."/>
            <person name="Sun H."/>
            <person name="Lipzen A."/>
            <person name="Wasser S.P."/>
            <person name="Rambold G."/>
            <person name="Grigoriev I.V."/>
            <person name="Nevo E."/>
        </authorList>
    </citation>
    <scope>NUCLEOTIDE SEQUENCE [LARGE SCALE GENOMIC DNA]</scope>
    <source>
        <strain evidence="4">CBS 135680</strain>
    </source>
</reference>
<gene>
    <name evidence="3" type="ORF">EURHEDRAFT_547160</name>
</gene>
<evidence type="ECO:0000256" key="2">
    <source>
        <dbReference type="ARBA" id="ARBA00023002"/>
    </source>
</evidence>
<dbReference type="Proteomes" id="UP000019804">
    <property type="component" value="Unassembled WGS sequence"/>
</dbReference>
<dbReference type="PRINTS" id="PR00081">
    <property type="entry name" value="GDHRDH"/>
</dbReference>